<dbReference type="AlphaFoldDB" id="W0F7Z9"/>
<feature type="chain" id="PRO_5004788649" description="3-keto-disaccharide hydrolase domain-containing protein" evidence="2">
    <location>
        <begin position="27"/>
        <end position="275"/>
    </location>
</feature>
<evidence type="ECO:0000256" key="2">
    <source>
        <dbReference type="SAM" id="SignalP"/>
    </source>
</evidence>
<reference evidence="3 4" key="1">
    <citation type="submission" date="2013-12" db="EMBL/GenBank/DDBJ databases">
        <authorList>
            <consortium name="DOE Joint Genome Institute"/>
            <person name="Eisen J."/>
            <person name="Huntemann M."/>
            <person name="Han J."/>
            <person name="Chen A."/>
            <person name="Kyrpides N."/>
            <person name="Mavromatis K."/>
            <person name="Markowitz V."/>
            <person name="Palaniappan K."/>
            <person name="Ivanova N."/>
            <person name="Schaumberg A."/>
            <person name="Pati A."/>
            <person name="Liolios K."/>
            <person name="Nordberg H.P."/>
            <person name="Cantor M.N."/>
            <person name="Hua S.X."/>
            <person name="Woyke T."/>
        </authorList>
    </citation>
    <scope>NUCLEOTIDE SEQUENCE [LARGE SCALE GENOMIC DNA]</scope>
    <source>
        <strain evidence="4">DSM 19437</strain>
    </source>
</reference>
<feature type="region of interest" description="Disordered" evidence="1">
    <location>
        <begin position="46"/>
        <end position="69"/>
    </location>
</feature>
<keyword evidence="4" id="KW-1185">Reference proteome</keyword>
<evidence type="ECO:0008006" key="5">
    <source>
        <dbReference type="Google" id="ProtNLM"/>
    </source>
</evidence>
<dbReference type="STRING" id="929713.NIASO_17230"/>
<organism evidence="3 4">
    <name type="scientific">Niabella soli DSM 19437</name>
    <dbReference type="NCBI Taxonomy" id="929713"/>
    <lineage>
        <taxon>Bacteria</taxon>
        <taxon>Pseudomonadati</taxon>
        <taxon>Bacteroidota</taxon>
        <taxon>Chitinophagia</taxon>
        <taxon>Chitinophagales</taxon>
        <taxon>Chitinophagaceae</taxon>
        <taxon>Niabella</taxon>
    </lineage>
</organism>
<dbReference type="HOGENOM" id="CLU_089601_0_0_10"/>
<evidence type="ECO:0000313" key="3">
    <source>
        <dbReference type="EMBL" id="AHF17938.1"/>
    </source>
</evidence>
<dbReference type="EMBL" id="CP007035">
    <property type="protein sequence ID" value="AHF17938.1"/>
    <property type="molecule type" value="Genomic_DNA"/>
</dbReference>
<dbReference type="Proteomes" id="UP000003586">
    <property type="component" value="Chromosome"/>
</dbReference>
<evidence type="ECO:0000313" key="4">
    <source>
        <dbReference type="Proteomes" id="UP000003586"/>
    </source>
</evidence>
<keyword evidence="2" id="KW-0732">Signal</keyword>
<dbReference type="KEGG" id="nso:NIASO_17230"/>
<evidence type="ECO:0000256" key="1">
    <source>
        <dbReference type="SAM" id="MobiDB-lite"/>
    </source>
</evidence>
<protein>
    <recommendedName>
        <fullName evidence="5">3-keto-disaccharide hydrolase domain-containing protein</fullName>
    </recommendedName>
</protein>
<sequence>MKNQSFAFKCSGISMAFLLLFCGAEAQFSGVLGKAKDKLEQKARNAVDKGLEGASPSAESTTTSEETGKKRISMSGGFDFKAGDSVLFKSNFDKFATGALPNNWKTNGSGQLVKSGDIAGTWLELQNGATYKLNRNYKLPVQFTIEFDLLTSCDKIGDINPVTFGFANNNSVSEFNEGDIAHTQLEFYNRDKISSFAGPVNKSSYTNFDLSVFANAARHIAIAVDGEQMKVYIDKTKVLDSKMFRENAAKYFFISAPMHTDNDAKVYFSNVVIAK</sequence>
<feature type="compositionally biased region" description="Low complexity" evidence="1">
    <location>
        <begin position="52"/>
        <end position="65"/>
    </location>
</feature>
<feature type="signal peptide" evidence="2">
    <location>
        <begin position="1"/>
        <end position="26"/>
    </location>
</feature>
<gene>
    <name evidence="3" type="ORF">NIASO_17230</name>
</gene>
<accession>W0F7Z9</accession>
<proteinExistence type="predicted"/>
<name>W0F7Z9_9BACT</name>
<dbReference type="eggNOG" id="COG2885">
    <property type="taxonomic scope" value="Bacteria"/>
</dbReference>